<accession>A0ABN1Y6Z7</accession>
<name>A0ABN1Y6Z7_9PSEU</name>
<reference evidence="1 2" key="1">
    <citation type="journal article" date="2019" name="Int. J. Syst. Evol. Microbiol.">
        <title>The Global Catalogue of Microorganisms (GCM) 10K type strain sequencing project: providing services to taxonomists for standard genome sequencing and annotation.</title>
        <authorList>
            <consortium name="The Broad Institute Genomics Platform"/>
            <consortium name="The Broad Institute Genome Sequencing Center for Infectious Disease"/>
            <person name="Wu L."/>
            <person name="Ma J."/>
        </authorList>
    </citation>
    <scope>NUCLEOTIDE SEQUENCE [LARGE SCALE GENOMIC DNA]</scope>
    <source>
        <strain evidence="1 2">JCM 11896</strain>
    </source>
</reference>
<organism evidence="1 2">
    <name type="scientific">Pseudonocardia kongjuensis</name>
    <dbReference type="NCBI Taxonomy" id="102227"/>
    <lineage>
        <taxon>Bacteria</taxon>
        <taxon>Bacillati</taxon>
        <taxon>Actinomycetota</taxon>
        <taxon>Actinomycetes</taxon>
        <taxon>Pseudonocardiales</taxon>
        <taxon>Pseudonocardiaceae</taxon>
        <taxon>Pseudonocardia</taxon>
    </lineage>
</organism>
<dbReference type="EMBL" id="BAAAJK010000048">
    <property type="protein sequence ID" value="GAA1399633.1"/>
    <property type="molecule type" value="Genomic_DNA"/>
</dbReference>
<evidence type="ECO:0000313" key="2">
    <source>
        <dbReference type="Proteomes" id="UP001501414"/>
    </source>
</evidence>
<comment type="caution">
    <text evidence="1">The sequence shown here is derived from an EMBL/GenBank/DDBJ whole genome shotgun (WGS) entry which is preliminary data.</text>
</comment>
<evidence type="ECO:0000313" key="1">
    <source>
        <dbReference type="EMBL" id="GAA1399633.1"/>
    </source>
</evidence>
<protein>
    <submittedName>
        <fullName evidence="1">Uncharacterized protein</fullName>
    </submittedName>
</protein>
<gene>
    <name evidence="1" type="ORF">GCM10009613_55490</name>
</gene>
<sequence length="127" mass="14144">MTYFVTACRWERGWELHIADDAGQEVGVTQCRTLGGAEAMVRDYLTLDDRDGDTPLEIRPVFDTAVQEQVTAARARVRAAQREQEAAARESRAAVARLDELGLSGTEIARVLQLSKQRVSELRKAAR</sequence>
<keyword evidence="2" id="KW-1185">Reference proteome</keyword>
<proteinExistence type="predicted"/>
<dbReference type="Proteomes" id="UP001501414">
    <property type="component" value="Unassembled WGS sequence"/>
</dbReference>